<dbReference type="EMBL" id="CP015103">
    <property type="protein sequence ID" value="ASJ09022.1"/>
    <property type="molecule type" value="Genomic_DNA"/>
</dbReference>
<organism evidence="2 3">
    <name type="scientific">Thermococcus siculi</name>
    <dbReference type="NCBI Taxonomy" id="72803"/>
    <lineage>
        <taxon>Archaea</taxon>
        <taxon>Methanobacteriati</taxon>
        <taxon>Methanobacteriota</taxon>
        <taxon>Thermococci</taxon>
        <taxon>Thermococcales</taxon>
        <taxon>Thermococcaceae</taxon>
        <taxon>Thermococcus</taxon>
    </lineage>
</organism>
<keyword evidence="1" id="KW-0812">Transmembrane</keyword>
<dbReference type="AlphaFoldDB" id="A0A2Z2MKY2"/>
<protein>
    <submittedName>
        <fullName evidence="2">Uncharacterized protein</fullName>
    </submittedName>
</protein>
<dbReference type="OrthoDB" id="94027at2157"/>
<gene>
    <name evidence="2" type="ORF">A3L11_07185</name>
</gene>
<accession>A0A2Z2MKY2</accession>
<name>A0A2Z2MKY2_9EURY</name>
<sequence length="233" mass="26275">MRNSAKALAVLIMAVYLFVGYFSLSTHVSWKDRGEFNHLENVSASPRVTVDMPLELELVPDVYPELGGDRFEDSLKGAIEDALRSNDLWADFSHIRPVIVFPGEGPPDRIDNPVIIVFTSFQGHENRFYYESCYASVLLYMNSNGDVGSYLSVERRYSGDSSKTDDLSNFARDLYNEARARGDSLGGSYSLKVVYWNVLEVRNGKFSGRKCWDVLAEEIEKEVGEWAATLNSK</sequence>
<keyword evidence="1" id="KW-1133">Transmembrane helix</keyword>
<proteinExistence type="predicted"/>
<dbReference type="KEGG" id="tsl:A3L11_07185"/>
<evidence type="ECO:0000313" key="3">
    <source>
        <dbReference type="Proteomes" id="UP000250125"/>
    </source>
</evidence>
<dbReference type="GeneID" id="33318009"/>
<feature type="transmembrane region" description="Helical" evidence="1">
    <location>
        <begin position="7"/>
        <end position="24"/>
    </location>
</feature>
<keyword evidence="3" id="KW-1185">Reference proteome</keyword>
<dbReference type="Proteomes" id="UP000250125">
    <property type="component" value="Chromosome"/>
</dbReference>
<evidence type="ECO:0000313" key="2">
    <source>
        <dbReference type="EMBL" id="ASJ09022.1"/>
    </source>
</evidence>
<keyword evidence="1" id="KW-0472">Membrane</keyword>
<reference evidence="2 3" key="1">
    <citation type="submission" date="2016-04" db="EMBL/GenBank/DDBJ databases">
        <title>Complete genome sequence of Thermococcus siculi type strain RG-20.</title>
        <authorList>
            <person name="Oger P.M."/>
        </authorList>
    </citation>
    <scope>NUCLEOTIDE SEQUENCE [LARGE SCALE GENOMIC DNA]</scope>
    <source>
        <strain evidence="2 3">RG-20</strain>
    </source>
</reference>
<evidence type="ECO:0000256" key="1">
    <source>
        <dbReference type="SAM" id="Phobius"/>
    </source>
</evidence>
<dbReference type="RefSeq" id="WP_088856255.1">
    <property type="nucleotide sequence ID" value="NZ_CP015103.1"/>
</dbReference>